<proteinExistence type="predicted"/>
<dbReference type="Proteomes" id="UP000069697">
    <property type="component" value="Unassembled WGS sequence"/>
</dbReference>
<feature type="region of interest" description="Disordered" evidence="2">
    <location>
        <begin position="619"/>
        <end position="640"/>
    </location>
</feature>
<dbReference type="InterPro" id="IPR001119">
    <property type="entry name" value="SLH_dom"/>
</dbReference>
<evidence type="ECO:0000313" key="6">
    <source>
        <dbReference type="EMBL" id="GAS83786.1"/>
    </source>
</evidence>
<dbReference type="PROSITE" id="PS51272">
    <property type="entry name" value="SLH"/>
    <property type="match status" value="3"/>
</dbReference>
<feature type="compositionally biased region" description="Polar residues" evidence="2">
    <location>
        <begin position="725"/>
        <end position="747"/>
    </location>
</feature>
<reference evidence="7" key="2">
    <citation type="submission" date="2016-01" db="EMBL/GenBank/DDBJ databases">
        <title>Draft Genome Sequence of Paenibacillus amylolyticus Heshi-A3 that Was Isolated from Fermented Rice Bran with Aging Salted Mackerel, Which Was Named Heshiko as Traditional Fermented Seafood in Japan.</title>
        <authorList>
            <person name="Akuzawa S."/>
            <person name="Nakagawa J."/>
            <person name="Kanekatsu T."/>
            <person name="Kubota E."/>
            <person name="Ohtake R."/>
            <person name="Suzuki T."/>
            <person name="Kanesaki Y."/>
        </authorList>
    </citation>
    <scope>NUCLEOTIDE SEQUENCE [LARGE SCALE GENOMIC DNA]</scope>
    <source>
        <strain evidence="7">Heshi-A3</strain>
    </source>
</reference>
<protein>
    <submittedName>
        <fullName evidence="6">Cell surface glycoprotein</fullName>
    </submittedName>
</protein>
<evidence type="ECO:0000259" key="5">
    <source>
        <dbReference type="PROSITE" id="PS51272"/>
    </source>
</evidence>
<feature type="domain" description="SLH" evidence="5">
    <location>
        <begin position="1511"/>
        <end position="1570"/>
    </location>
</feature>
<dbReference type="PANTHER" id="PTHR13817:SF73">
    <property type="entry name" value="FIBRONECTIN TYPE-III DOMAIN-CONTAINING PROTEIN"/>
    <property type="match status" value="1"/>
</dbReference>
<reference evidence="6 7" key="1">
    <citation type="journal article" date="2016" name="Genome Announc.">
        <title>Draft Genome Sequence of Paenibacillus amylolyticus Heshi-A3, Isolated from Fermented Rice Bran in a Japanese Fermented Seafood Dish.</title>
        <authorList>
            <person name="Akuzawa S."/>
            <person name="Nagaoka J."/>
            <person name="Kanekatsu M."/>
            <person name="Kubota E."/>
            <person name="Ohtake R."/>
            <person name="Suzuki T."/>
            <person name="Kanesaki Y."/>
        </authorList>
    </citation>
    <scope>NUCLEOTIDE SEQUENCE [LARGE SCALE GENOMIC DNA]</scope>
    <source>
        <strain evidence="6 7">Heshi-A3</strain>
    </source>
</reference>
<feature type="region of interest" description="Disordered" evidence="2">
    <location>
        <begin position="512"/>
        <end position="533"/>
    </location>
</feature>
<feature type="domain" description="SLH" evidence="5">
    <location>
        <begin position="1440"/>
        <end position="1503"/>
    </location>
</feature>
<feature type="region of interest" description="Disordered" evidence="2">
    <location>
        <begin position="723"/>
        <end position="747"/>
    </location>
</feature>
<comment type="caution">
    <text evidence="6">The sequence shown here is derived from an EMBL/GenBank/DDBJ whole genome shotgun (WGS) entry which is preliminary data.</text>
</comment>
<gene>
    <name evidence="6" type="ORF">PAHA3_3876</name>
</gene>
<dbReference type="Gene3D" id="2.60.40.10">
    <property type="entry name" value="Immunoglobulins"/>
    <property type="match status" value="2"/>
</dbReference>
<dbReference type="EMBL" id="BCNV01000003">
    <property type="protein sequence ID" value="GAS83786.1"/>
    <property type="molecule type" value="Genomic_DNA"/>
</dbReference>
<dbReference type="InterPro" id="IPR036116">
    <property type="entry name" value="FN3_sf"/>
</dbReference>
<evidence type="ECO:0000313" key="7">
    <source>
        <dbReference type="Proteomes" id="UP000069697"/>
    </source>
</evidence>
<dbReference type="Pfam" id="PF00041">
    <property type="entry name" value="fn3"/>
    <property type="match status" value="1"/>
</dbReference>
<feature type="domain" description="Fibronectin type-III" evidence="4">
    <location>
        <begin position="1027"/>
        <end position="1116"/>
    </location>
</feature>
<dbReference type="InterPro" id="IPR007110">
    <property type="entry name" value="Ig-like_dom"/>
</dbReference>
<dbReference type="CDD" id="cd00063">
    <property type="entry name" value="FN3"/>
    <property type="match status" value="2"/>
</dbReference>
<feature type="compositionally biased region" description="Low complexity" evidence="2">
    <location>
        <begin position="1142"/>
        <end position="1156"/>
    </location>
</feature>
<evidence type="ECO:0000256" key="2">
    <source>
        <dbReference type="SAM" id="MobiDB-lite"/>
    </source>
</evidence>
<name>A0A100VQ53_PAEAM</name>
<dbReference type="Gene3D" id="2.60.40.2700">
    <property type="match status" value="6"/>
</dbReference>
<feature type="domain" description="SLH" evidence="5">
    <location>
        <begin position="1380"/>
        <end position="1439"/>
    </location>
</feature>
<accession>A0A100VQ53</accession>
<dbReference type="SUPFAM" id="SSF49265">
    <property type="entry name" value="Fibronectin type III"/>
    <property type="match status" value="2"/>
</dbReference>
<feature type="domain" description="Fibronectin type-III" evidence="4">
    <location>
        <begin position="937"/>
        <end position="1026"/>
    </location>
</feature>
<feature type="compositionally biased region" description="Polar residues" evidence="2">
    <location>
        <begin position="1101"/>
        <end position="1117"/>
    </location>
</feature>
<dbReference type="InterPro" id="IPR013783">
    <property type="entry name" value="Ig-like_fold"/>
</dbReference>
<organism evidence="6 7">
    <name type="scientific">Paenibacillus amylolyticus</name>
    <dbReference type="NCBI Taxonomy" id="1451"/>
    <lineage>
        <taxon>Bacteria</taxon>
        <taxon>Bacillati</taxon>
        <taxon>Bacillota</taxon>
        <taxon>Bacilli</taxon>
        <taxon>Bacillales</taxon>
        <taxon>Paenibacillaceae</taxon>
        <taxon>Paenibacillus</taxon>
    </lineage>
</organism>
<feature type="region of interest" description="Disordered" evidence="2">
    <location>
        <begin position="1101"/>
        <end position="1158"/>
    </location>
</feature>
<evidence type="ECO:0000259" key="4">
    <source>
        <dbReference type="PROSITE" id="PS50853"/>
    </source>
</evidence>
<sequence length="1570" mass="161760">MGVASAAGAVTVTFNSTDSSAWADGIAEDGEGGSTDIPNRVYQFYNISDTSGTVFGKPLLLANQPQYGYFPFLTTYDVQTYESWKGMGIQKSDSSKFQIDGLNYSNWGEGPINLVIEGYRDGVRVASYPFTNDDVVNNYNSKRLTLGTDFDNVDKVLLYSIDRTSWHGINDIILDDAVVLGVINAAAPTINTQPTNQNADVGASSPVLTVGASTSDGGTLSYQWYSNATNSNTGGTPVSGATSSTYAAPTTSAGTTYYYAVVTNTNNSVNGSKTTTTASNAAQVTINALVNAAAPTINTQPTNQSADVGTTSPTLSVAASTSDGGTLSYQWYSNATNSNTGGTPVSGATSSSFAAPTTSAGTTYYYAVVTNTNNSVNGSKTTTTASNVAQVIVNALVNATAPTINTQPTNQSTNVGASSPTLSVGASTGDGGTLSYQWYSNATNSNTGGTPVSGATSSSFAAPTTSAGTTYYYAVVTNTNNSVNGSKTTTTASNAAQVIVNALVNAAAPTINTQPTNQSTNVGASSPTLSVGASTSDGGTLSYQWYSNATNSNTGGTPVSGATSSSYTAPTTSVGTTYYYAVVTNTNNGVNGNKTTTTTTNTAEVAVSSLVNATAPTITTQPTNETANEGASSPTLSVGASTSDAGTLSYQWYSNATNSNTGGTPVSGATSSAYAAPTTIAGTTYYYAVVTNTNNGASGNKTTTTTTNAVQVTVNALVNATAPTITTQPTNETANEGASSPTLTVGASTSDGGTLSYQWYSNATNSNTGGVPVSGATSSMYATPTTSVGTTYYYAVVTNTNNGVSGSKTTTTTTNAAQVTIQATLTYMVQDIPNQSGAALIQGYVSGSQDTATITVKNIGTGTLANLQTSSGGAHGTDYNVSQPLLSTLLVGETTTFTVKIKDSLPAGTYTANIHVSADNIVDETFQFVQAINLPDAPANPQNLVATPGNFQVELNWSTVPGAAYYDIYLSTVTGQFSSTAITTVTGGNYRVENLTNGTTYYFMVKAGGIGGVSAGSNEVTATPLSVASAPTGVTAIAGNGQATVSFNPPADQGGSVITGYEVTVSPGNSIVTGVGSPIVVTGLTNGTSYTFTVRAINASGKSESSLPSNATTPVAPTSTDGNTGNSGGSTGGGNLTPVQPPGSGTPTPTTSGSSGVDVLVNGKVERIGTSKLSESNGQSINTITVDSAKLDEKLSTEGDGATVTILLNTTSDVVIGELNGQMIKNMEDKRAILKIQAPFATYTLPSQQINIQALSNQLGQSIDLKDIKIQIEIATPGAEMLKVVADAAEKNRFTLVAPTHNFEVRGTYGDQTINITKFNVYVERTVAIPDGVDPNRITTGVVIEQDGSVRHVPTQVVVNDSKYFAKVNSLTNSTYSIVWNPIEFHDVQNHWAKSDVNDMGSRMVMEGTGEGTFTPERDITRAEFAMVLVRGLGLKLSSSAATFTDVANDTWYSQAITTAYDYQLLEGFEDGTFRPDDKITREQAMTIMAKAMVLTGLKGKLSAASEPLGLEKYTDTSEVSTWAYRGMVDSVQAGIFTGRNQGKLAPKALITRAEVAAIAKRLLQKSGLI</sequence>
<keyword evidence="1" id="KW-0677">Repeat</keyword>
<feature type="compositionally biased region" description="Gly residues" evidence="2">
    <location>
        <begin position="1125"/>
        <end position="1135"/>
    </location>
</feature>
<dbReference type="SMART" id="SM00060">
    <property type="entry name" value="FN3"/>
    <property type="match status" value="2"/>
</dbReference>
<evidence type="ECO:0000256" key="1">
    <source>
        <dbReference type="ARBA" id="ARBA00022737"/>
    </source>
</evidence>
<feature type="domain" description="Ig-like" evidence="3">
    <location>
        <begin position="616"/>
        <end position="704"/>
    </location>
</feature>
<dbReference type="InterPro" id="IPR003961">
    <property type="entry name" value="FN3_dom"/>
</dbReference>
<dbReference type="PROSITE" id="PS50835">
    <property type="entry name" value="IG_LIKE"/>
    <property type="match status" value="2"/>
</dbReference>
<feature type="domain" description="Ig-like" evidence="3">
    <location>
        <begin position="723"/>
        <end position="811"/>
    </location>
</feature>
<evidence type="ECO:0000259" key="3">
    <source>
        <dbReference type="PROSITE" id="PS50835"/>
    </source>
</evidence>
<feature type="region of interest" description="Disordered" evidence="2">
    <location>
        <begin position="404"/>
        <end position="426"/>
    </location>
</feature>
<dbReference type="PANTHER" id="PTHR13817">
    <property type="entry name" value="TITIN"/>
    <property type="match status" value="1"/>
</dbReference>
<dbReference type="PROSITE" id="PS50853">
    <property type="entry name" value="FN3"/>
    <property type="match status" value="2"/>
</dbReference>
<dbReference type="RefSeq" id="WP_235599506.1">
    <property type="nucleotide sequence ID" value="NZ_BCNV01000003.1"/>
</dbReference>
<dbReference type="Pfam" id="PF00395">
    <property type="entry name" value="SLH"/>
    <property type="match status" value="3"/>
</dbReference>
<dbReference type="InterPro" id="IPR050964">
    <property type="entry name" value="Striated_Muscle_Regulatory"/>
</dbReference>